<evidence type="ECO:0000313" key="1">
    <source>
        <dbReference type="EMBL" id="KAK4545356.1"/>
    </source>
</evidence>
<dbReference type="Proteomes" id="UP001324427">
    <property type="component" value="Unassembled WGS sequence"/>
</dbReference>
<reference evidence="1 2" key="1">
    <citation type="submission" date="2021-11" db="EMBL/GenBank/DDBJ databases">
        <title>Black yeast isolated from Biological Soil Crust.</title>
        <authorList>
            <person name="Kurbessoian T."/>
        </authorList>
    </citation>
    <scope>NUCLEOTIDE SEQUENCE [LARGE SCALE GENOMIC DNA]</scope>
    <source>
        <strain evidence="1 2">CCFEE 5522</strain>
    </source>
</reference>
<keyword evidence="2" id="KW-1185">Reference proteome</keyword>
<organism evidence="1 2">
    <name type="scientific">Oleoguttula mirabilis</name>
    <dbReference type="NCBI Taxonomy" id="1507867"/>
    <lineage>
        <taxon>Eukaryota</taxon>
        <taxon>Fungi</taxon>
        <taxon>Dikarya</taxon>
        <taxon>Ascomycota</taxon>
        <taxon>Pezizomycotina</taxon>
        <taxon>Dothideomycetes</taxon>
        <taxon>Dothideomycetidae</taxon>
        <taxon>Mycosphaerellales</taxon>
        <taxon>Teratosphaeriaceae</taxon>
        <taxon>Oleoguttula</taxon>
    </lineage>
</organism>
<protein>
    <submittedName>
        <fullName evidence="1">Uncharacterized protein</fullName>
    </submittedName>
</protein>
<sequence length="130" mass="13964">MHVRNVKDALALLAKADLMTSSLADVVILEAHAGLDKHLNPLLDSVGVFLAQDFALLPPGVRGGRGQSSRRKLCARTKLRGAYDHLLASAKAHAGWKGLECEDGRKGVDRMATAMETALLDLAEIPLSRQ</sequence>
<gene>
    <name evidence="1" type="ORF">LTR36_003536</name>
</gene>
<comment type="caution">
    <text evidence="1">The sequence shown here is derived from an EMBL/GenBank/DDBJ whole genome shotgun (WGS) entry which is preliminary data.</text>
</comment>
<dbReference type="AlphaFoldDB" id="A0AAV9JIW5"/>
<accession>A0AAV9JIW5</accession>
<name>A0AAV9JIW5_9PEZI</name>
<dbReference type="EMBL" id="JAVFHQ010000020">
    <property type="protein sequence ID" value="KAK4545356.1"/>
    <property type="molecule type" value="Genomic_DNA"/>
</dbReference>
<evidence type="ECO:0000313" key="2">
    <source>
        <dbReference type="Proteomes" id="UP001324427"/>
    </source>
</evidence>
<proteinExistence type="predicted"/>